<proteinExistence type="predicted"/>
<name>A0A7J5BDC5_9MICO</name>
<dbReference type="GO" id="GO:0016020">
    <property type="term" value="C:membrane"/>
    <property type="evidence" value="ECO:0007669"/>
    <property type="project" value="UniProtKB-SubCell"/>
</dbReference>
<feature type="domain" description="Dynamin N-terminal" evidence="6">
    <location>
        <begin position="47"/>
        <end position="197"/>
    </location>
</feature>
<dbReference type="RefSeq" id="WP_158052276.1">
    <property type="nucleotide sequence ID" value="NZ_WBKB01000004.1"/>
</dbReference>
<dbReference type="GO" id="GO:0005525">
    <property type="term" value="F:GTP binding"/>
    <property type="evidence" value="ECO:0007669"/>
    <property type="project" value="UniProtKB-KW"/>
</dbReference>
<keyword evidence="5" id="KW-0472">Membrane</keyword>
<accession>A0A7J5BDC5</accession>
<dbReference type="Gene3D" id="3.40.50.300">
    <property type="entry name" value="P-loop containing nucleotide triphosphate hydrolases"/>
    <property type="match status" value="1"/>
</dbReference>
<keyword evidence="3" id="KW-0378">Hydrolase</keyword>
<dbReference type="InterPro" id="IPR027094">
    <property type="entry name" value="Mitofusin_fam"/>
</dbReference>
<organism evidence="7 8">
    <name type="scientific">Gulosibacter chungangensis</name>
    <dbReference type="NCBI Taxonomy" id="979746"/>
    <lineage>
        <taxon>Bacteria</taxon>
        <taxon>Bacillati</taxon>
        <taxon>Actinomycetota</taxon>
        <taxon>Actinomycetes</taxon>
        <taxon>Micrococcales</taxon>
        <taxon>Microbacteriaceae</taxon>
        <taxon>Gulosibacter</taxon>
    </lineage>
</organism>
<dbReference type="PRINTS" id="PR00195">
    <property type="entry name" value="DYNAMIN"/>
</dbReference>
<dbReference type="Pfam" id="PF00350">
    <property type="entry name" value="Dynamin_N"/>
    <property type="match status" value="1"/>
</dbReference>
<dbReference type="InterPro" id="IPR027417">
    <property type="entry name" value="P-loop_NTPase"/>
</dbReference>
<dbReference type="PANTHER" id="PTHR10465">
    <property type="entry name" value="TRANSMEMBRANE GTPASE FZO1"/>
    <property type="match status" value="1"/>
</dbReference>
<keyword evidence="4" id="KW-0342">GTP-binding</keyword>
<reference evidence="7 8" key="1">
    <citation type="submission" date="2019-09" db="EMBL/GenBank/DDBJ databases">
        <title>Phylogeny of genus Pseudoclavibacter and closely related genus.</title>
        <authorList>
            <person name="Li Y."/>
        </authorList>
    </citation>
    <scope>NUCLEOTIDE SEQUENCE [LARGE SCALE GENOMIC DNA]</scope>
    <source>
        <strain evidence="7 8">KCTC 13959</strain>
    </source>
</reference>
<evidence type="ECO:0000256" key="5">
    <source>
        <dbReference type="ARBA" id="ARBA00023136"/>
    </source>
</evidence>
<dbReference type="PANTHER" id="PTHR10465:SF0">
    <property type="entry name" value="SARCALUMENIN"/>
    <property type="match status" value="1"/>
</dbReference>
<evidence type="ECO:0000259" key="6">
    <source>
        <dbReference type="Pfam" id="PF00350"/>
    </source>
</evidence>
<dbReference type="InterPro" id="IPR045063">
    <property type="entry name" value="Dynamin_N"/>
</dbReference>
<comment type="caution">
    <text evidence="7">The sequence shown here is derived from an EMBL/GenBank/DDBJ whole genome shotgun (WGS) entry which is preliminary data.</text>
</comment>
<sequence>MSGSIETSQGMRRAIFELCDAFDRVDRPNTGRTTDLVRRSLDETIRLAVVGRVKAGKSTLVNALVGRVVAPTAAVECTKVTTHYTFGGPERGEVYTRDGRRIPFDLHNGCLPERLPIPPEHVQHAVVYLQSEVLRDMTLIDTPGLATTTESHEDATRRTVLGHEGVRAADALLAVFHDMPMRDDMDFLREWASVTNTPAEAASHAIGVLTHADTYGGSPWSDEDPIAKAREGAEKFAQQHGALLGNVVAVAGNMAQAARAGLVREHDAAMLGQLNEVDELDLELRDPNFLGELAPGILNLEVSRLAELIGEYGIRFGREPARDGARALSHWLEKSSGIDELRRALAVRYVGRYVHVKTRRAMERLQRLAWANGAPMPLRGLVAEAKLKPELHPLQELDALERLAAIEPNHPLVAMLDRQLSGRNDSERLALSPASTPEQLRQQALTWSMEARRAAVVEPYPERQNAYNVLDRSFTLLAMKLGRGGR</sequence>
<protein>
    <recommendedName>
        <fullName evidence="6">Dynamin N-terminal domain-containing protein</fullName>
    </recommendedName>
</protein>
<evidence type="ECO:0000313" key="8">
    <source>
        <dbReference type="Proteomes" id="UP000433493"/>
    </source>
</evidence>
<evidence type="ECO:0000256" key="4">
    <source>
        <dbReference type="ARBA" id="ARBA00023134"/>
    </source>
</evidence>
<dbReference type="OrthoDB" id="4379468at2"/>
<keyword evidence="8" id="KW-1185">Reference proteome</keyword>
<evidence type="ECO:0000256" key="1">
    <source>
        <dbReference type="ARBA" id="ARBA00004370"/>
    </source>
</evidence>
<dbReference type="AlphaFoldDB" id="A0A7J5BDC5"/>
<evidence type="ECO:0000256" key="3">
    <source>
        <dbReference type="ARBA" id="ARBA00022801"/>
    </source>
</evidence>
<dbReference type="GO" id="GO:0003924">
    <property type="term" value="F:GTPase activity"/>
    <property type="evidence" value="ECO:0007669"/>
    <property type="project" value="InterPro"/>
</dbReference>
<dbReference type="Proteomes" id="UP000433493">
    <property type="component" value="Unassembled WGS sequence"/>
</dbReference>
<dbReference type="InterPro" id="IPR022812">
    <property type="entry name" value="Dynamin"/>
</dbReference>
<dbReference type="SUPFAM" id="SSF52540">
    <property type="entry name" value="P-loop containing nucleoside triphosphate hydrolases"/>
    <property type="match status" value="1"/>
</dbReference>
<evidence type="ECO:0000313" key="7">
    <source>
        <dbReference type="EMBL" id="KAB1643227.1"/>
    </source>
</evidence>
<gene>
    <name evidence="7" type="ORF">F8O05_08390</name>
</gene>
<dbReference type="EMBL" id="WBKB01000004">
    <property type="protein sequence ID" value="KAB1643227.1"/>
    <property type="molecule type" value="Genomic_DNA"/>
</dbReference>
<keyword evidence="2" id="KW-0547">Nucleotide-binding</keyword>
<comment type="subcellular location">
    <subcellularLocation>
        <location evidence="1">Membrane</location>
    </subcellularLocation>
</comment>
<evidence type="ECO:0000256" key="2">
    <source>
        <dbReference type="ARBA" id="ARBA00022741"/>
    </source>
</evidence>